<gene>
    <name evidence="1" type="ORF">ACFQO6_11300</name>
</gene>
<dbReference type="RefSeq" id="WP_255888618.1">
    <property type="nucleotide sequence ID" value="NZ_JAFMZM010000001.1"/>
</dbReference>
<organism evidence="1 2">
    <name type="scientific">Nocardioides astragali</name>
    <dbReference type="NCBI Taxonomy" id="1776736"/>
    <lineage>
        <taxon>Bacteria</taxon>
        <taxon>Bacillati</taxon>
        <taxon>Actinomycetota</taxon>
        <taxon>Actinomycetes</taxon>
        <taxon>Propionibacteriales</taxon>
        <taxon>Nocardioidaceae</taxon>
        <taxon>Nocardioides</taxon>
    </lineage>
</organism>
<reference evidence="2" key="1">
    <citation type="journal article" date="2019" name="Int. J. Syst. Evol. Microbiol.">
        <title>The Global Catalogue of Microorganisms (GCM) 10K type strain sequencing project: providing services to taxonomists for standard genome sequencing and annotation.</title>
        <authorList>
            <consortium name="The Broad Institute Genomics Platform"/>
            <consortium name="The Broad Institute Genome Sequencing Center for Infectious Disease"/>
            <person name="Wu L."/>
            <person name="Ma J."/>
        </authorList>
    </citation>
    <scope>NUCLEOTIDE SEQUENCE [LARGE SCALE GENOMIC DNA]</scope>
    <source>
        <strain evidence="2">FCH27</strain>
    </source>
</reference>
<proteinExistence type="predicted"/>
<evidence type="ECO:0000313" key="1">
    <source>
        <dbReference type="EMBL" id="MFC7360858.1"/>
    </source>
</evidence>
<evidence type="ECO:0000313" key="2">
    <source>
        <dbReference type="Proteomes" id="UP001596524"/>
    </source>
</evidence>
<dbReference type="EMBL" id="JBHTCH010000014">
    <property type="protein sequence ID" value="MFC7360858.1"/>
    <property type="molecule type" value="Genomic_DNA"/>
</dbReference>
<name>A0ABW2N1P4_9ACTN</name>
<comment type="caution">
    <text evidence="1">The sequence shown here is derived from an EMBL/GenBank/DDBJ whole genome shotgun (WGS) entry which is preliminary data.</text>
</comment>
<dbReference type="Proteomes" id="UP001596524">
    <property type="component" value="Unassembled WGS sequence"/>
</dbReference>
<sequence>MLDRDKLPDDVPAEGSLLLLPLAAEWRAAQGYDEPSAYAPWAAFAVMRGVGGHILAHRGTASEASDLPDRATQRAWLHEVLRFQGEFEELAPGRFVVRRSPARPDRTFLVTPDQWEEVVRKHGTRRSWLLDHFSELLASGHPDELFIVFWAGDLVRSTREELPPVNGSLRALIAMQAAGPPPAGAGWYAHTPSTTDDELPG</sequence>
<accession>A0ABW2N1P4</accession>
<keyword evidence="2" id="KW-1185">Reference proteome</keyword>
<protein>
    <submittedName>
        <fullName evidence="1">Uncharacterized protein</fullName>
    </submittedName>
</protein>